<gene>
    <name evidence="1" type="primary">orf558</name>
</gene>
<organism evidence="1">
    <name type="scientific">Oxytricha trifallax</name>
    <dbReference type="NCBI Taxonomy" id="1172189"/>
    <lineage>
        <taxon>Eukaryota</taxon>
        <taxon>Sar</taxon>
        <taxon>Alveolata</taxon>
        <taxon>Ciliophora</taxon>
        <taxon>Intramacronucleata</taxon>
        <taxon>Spirotrichea</taxon>
        <taxon>Stichotrichia</taxon>
        <taxon>Sporadotrichida</taxon>
        <taxon>Oxytrichidae</taxon>
        <taxon>Oxytrichinae</taxon>
        <taxon>Oxytricha</taxon>
    </lineage>
</organism>
<accession>G9HRG0</accession>
<reference evidence="1" key="1">
    <citation type="journal article" date="2012" name="Genome Biol. Evol.">
        <title>The Oxytricha trifallax Mitochondrial Genome.</title>
        <authorList>
            <person name="Swart E.C."/>
            <person name="Nowacki M."/>
            <person name="Shum J."/>
            <person name="Stiles H."/>
            <person name="Higgins B.P."/>
            <person name="Doak T.G."/>
            <person name="Schotanus K."/>
            <person name="Magrini V.J."/>
            <person name="Minx P."/>
            <person name="Mardis E.R."/>
            <person name="Landweber L.F."/>
        </authorList>
    </citation>
    <scope>NUCLEOTIDE SEQUENCE</scope>
</reference>
<name>G9HRG0_9SPIT</name>
<dbReference type="EMBL" id="JN383843">
    <property type="protein sequence ID" value="AEV66672.1"/>
    <property type="molecule type" value="Genomic_DNA"/>
</dbReference>
<sequence length="61" mass="7800">MLNLFFFKFLNSFKRNKIKFVGHTFFKNYHKFSYVKNLTTNDIYETKRRIKFWKLKKLFFF</sequence>
<proteinExistence type="predicted"/>
<dbReference type="AlphaFoldDB" id="G9HRG0"/>
<keyword evidence="1" id="KW-0496">Mitochondrion</keyword>
<evidence type="ECO:0000313" key="1">
    <source>
        <dbReference type="EMBL" id="AEV66672.1"/>
    </source>
</evidence>
<geneLocation type="mitochondrion" evidence="1"/>
<protein>
    <submittedName>
        <fullName evidence="1">Uncharacterized protein</fullName>
    </submittedName>
</protein>